<dbReference type="Gene3D" id="3.10.120.10">
    <property type="entry name" value="Cytochrome b5-like heme/steroid binding domain"/>
    <property type="match status" value="1"/>
</dbReference>
<feature type="domain" description="Cytochrome b5 heme-binding" evidence="5">
    <location>
        <begin position="11"/>
        <end position="67"/>
    </location>
</feature>
<accession>A0ABR4K6B4</accession>
<keyword evidence="1" id="KW-0349">Heme</keyword>
<keyword evidence="3" id="KW-0408">Iron</keyword>
<protein>
    <submittedName>
        <fullName evidence="6">Cytochrome b5-like heme/steroid binding domain-containing protein</fullName>
    </submittedName>
</protein>
<dbReference type="SMART" id="SM01117">
    <property type="entry name" value="Cyt-b5"/>
    <property type="match status" value="1"/>
</dbReference>
<dbReference type="InterPro" id="IPR050668">
    <property type="entry name" value="Cytochrome_b5"/>
</dbReference>
<dbReference type="InterPro" id="IPR036400">
    <property type="entry name" value="Cyt_B5-like_heme/steroid_sf"/>
</dbReference>
<gene>
    <name evidence="6" type="ORF">BJY01DRAFT_212363</name>
</gene>
<organism evidence="6 7">
    <name type="scientific">Aspergillus pseudoustus</name>
    <dbReference type="NCBI Taxonomy" id="1810923"/>
    <lineage>
        <taxon>Eukaryota</taxon>
        <taxon>Fungi</taxon>
        <taxon>Dikarya</taxon>
        <taxon>Ascomycota</taxon>
        <taxon>Pezizomycotina</taxon>
        <taxon>Eurotiomycetes</taxon>
        <taxon>Eurotiomycetidae</taxon>
        <taxon>Eurotiales</taxon>
        <taxon>Aspergillaceae</taxon>
        <taxon>Aspergillus</taxon>
        <taxon>Aspergillus subgen. Nidulantes</taxon>
    </lineage>
</organism>
<proteinExistence type="inferred from homology"/>
<comment type="caution">
    <text evidence="6">The sequence shown here is derived from an EMBL/GenBank/DDBJ whole genome shotgun (WGS) entry which is preliminary data.</text>
</comment>
<evidence type="ECO:0000313" key="7">
    <source>
        <dbReference type="Proteomes" id="UP001610446"/>
    </source>
</evidence>
<keyword evidence="2" id="KW-0479">Metal-binding</keyword>
<evidence type="ECO:0000313" key="6">
    <source>
        <dbReference type="EMBL" id="KAL2847854.1"/>
    </source>
</evidence>
<dbReference type="PANTHER" id="PTHR19359">
    <property type="entry name" value="CYTOCHROME B5"/>
    <property type="match status" value="1"/>
</dbReference>
<keyword evidence="7" id="KW-1185">Reference proteome</keyword>
<evidence type="ECO:0000256" key="1">
    <source>
        <dbReference type="ARBA" id="ARBA00022617"/>
    </source>
</evidence>
<dbReference type="PANTHER" id="PTHR19359:SF95">
    <property type="entry name" value="CYTOCHROME B5 TYPE B"/>
    <property type="match status" value="1"/>
</dbReference>
<evidence type="ECO:0000259" key="5">
    <source>
        <dbReference type="PROSITE" id="PS50255"/>
    </source>
</evidence>
<evidence type="ECO:0000256" key="4">
    <source>
        <dbReference type="ARBA" id="ARBA00038168"/>
    </source>
</evidence>
<dbReference type="PROSITE" id="PS50255">
    <property type="entry name" value="CYTOCHROME_B5_2"/>
    <property type="match status" value="1"/>
</dbReference>
<reference evidence="6 7" key="1">
    <citation type="submission" date="2024-07" db="EMBL/GenBank/DDBJ databases">
        <title>Section-level genome sequencing and comparative genomics of Aspergillus sections Usti and Cavernicolus.</title>
        <authorList>
            <consortium name="Lawrence Berkeley National Laboratory"/>
            <person name="Nybo J.L."/>
            <person name="Vesth T.C."/>
            <person name="Theobald S."/>
            <person name="Frisvad J.C."/>
            <person name="Larsen T.O."/>
            <person name="Kjaerboelling I."/>
            <person name="Rothschild-Mancinelli K."/>
            <person name="Lyhne E.K."/>
            <person name="Kogle M.E."/>
            <person name="Barry K."/>
            <person name="Clum A."/>
            <person name="Na H."/>
            <person name="Ledsgaard L."/>
            <person name="Lin J."/>
            <person name="Lipzen A."/>
            <person name="Kuo A."/>
            <person name="Riley R."/>
            <person name="Mondo S."/>
            <person name="Labutti K."/>
            <person name="Haridas S."/>
            <person name="Pangalinan J."/>
            <person name="Salamov A.A."/>
            <person name="Simmons B.A."/>
            <person name="Magnuson J.K."/>
            <person name="Chen J."/>
            <person name="Drula E."/>
            <person name="Henrissat B."/>
            <person name="Wiebenga A."/>
            <person name="Lubbers R.J."/>
            <person name="Gomes A.C."/>
            <person name="Makela M.R."/>
            <person name="Stajich J."/>
            <person name="Grigoriev I.V."/>
            <person name="Mortensen U.H."/>
            <person name="De Vries R.P."/>
            <person name="Baker S.E."/>
            <person name="Andersen M.R."/>
        </authorList>
    </citation>
    <scope>NUCLEOTIDE SEQUENCE [LARGE SCALE GENOMIC DNA]</scope>
    <source>
        <strain evidence="6 7">CBS 123904</strain>
    </source>
</reference>
<dbReference type="Proteomes" id="UP001610446">
    <property type="component" value="Unassembled WGS sequence"/>
</dbReference>
<name>A0ABR4K6B4_9EURO</name>
<evidence type="ECO:0000256" key="2">
    <source>
        <dbReference type="ARBA" id="ARBA00022723"/>
    </source>
</evidence>
<evidence type="ECO:0000256" key="3">
    <source>
        <dbReference type="ARBA" id="ARBA00023004"/>
    </source>
</evidence>
<dbReference type="InterPro" id="IPR001199">
    <property type="entry name" value="Cyt_B5-like_heme/steroid-bd"/>
</dbReference>
<dbReference type="Pfam" id="PF00173">
    <property type="entry name" value="Cyt-b5"/>
    <property type="match status" value="1"/>
</dbReference>
<dbReference type="SUPFAM" id="SSF55856">
    <property type="entry name" value="Cytochrome b5-like heme/steroid binding domain"/>
    <property type="match status" value="1"/>
</dbReference>
<comment type="similarity">
    <text evidence="4">Belongs to the cytochrome b5 family.</text>
</comment>
<sequence length="76" mass="8446">MTNINTHTDSLQYIDPDEVRLQNGKDSPNLWIVIDDVVYDCTHFVKSHSGGDAVIRRFAGKDCSCMFGLSCPAVVK</sequence>
<dbReference type="EMBL" id="JBFXLU010000053">
    <property type="protein sequence ID" value="KAL2847854.1"/>
    <property type="molecule type" value="Genomic_DNA"/>
</dbReference>